<dbReference type="Proteomes" id="UP000076004">
    <property type="component" value="Unassembled WGS sequence"/>
</dbReference>
<dbReference type="EMBL" id="LVLB01000133">
    <property type="protein sequence ID" value="KYN93499.1"/>
    <property type="molecule type" value="Genomic_DNA"/>
</dbReference>
<evidence type="ECO:0000313" key="2">
    <source>
        <dbReference type="EMBL" id="KYN93499.1"/>
    </source>
</evidence>
<evidence type="ECO:0000313" key="3">
    <source>
        <dbReference type="Proteomes" id="UP000076004"/>
    </source>
</evidence>
<feature type="compositionally biased region" description="Low complexity" evidence="1">
    <location>
        <begin position="202"/>
        <end position="221"/>
    </location>
</feature>
<evidence type="ECO:0000256" key="1">
    <source>
        <dbReference type="SAM" id="MobiDB-lite"/>
    </source>
</evidence>
<organism evidence="2 3">
    <name type="scientific">Plasmodium gaboni</name>
    <dbReference type="NCBI Taxonomy" id="647221"/>
    <lineage>
        <taxon>Eukaryota</taxon>
        <taxon>Sar</taxon>
        <taxon>Alveolata</taxon>
        <taxon>Apicomplexa</taxon>
        <taxon>Aconoidasida</taxon>
        <taxon>Haemosporida</taxon>
        <taxon>Plasmodiidae</taxon>
        <taxon>Plasmodium</taxon>
        <taxon>Plasmodium (Laverania)</taxon>
    </lineage>
</organism>
<name>A0A151L3J8_9APIC</name>
<feature type="region of interest" description="Disordered" evidence="1">
    <location>
        <begin position="202"/>
        <end position="233"/>
    </location>
</feature>
<reference evidence="2 3" key="1">
    <citation type="journal article" date="2016" name="Nat. Commun.">
        <title>Genomes of cryptic chimpanzee Plasmodium species reveal key evolutionary events leading to human malaria.</title>
        <authorList>
            <person name="Sundararaman S.A."/>
            <person name="Plenderleith L.J."/>
            <person name="Liu W."/>
            <person name="Loy D.E."/>
            <person name="Learn G.H."/>
            <person name="Li Y."/>
            <person name="Shaw K.S."/>
            <person name="Ayouba A."/>
            <person name="Peeters M."/>
            <person name="Speede S."/>
            <person name="Shaw G.M."/>
            <person name="Bushman F.D."/>
            <person name="Brisson D."/>
            <person name="Rayner J.C."/>
            <person name="Sharp P.M."/>
            <person name="Hahn B.H."/>
        </authorList>
    </citation>
    <scope>NUCLEOTIDE SEQUENCE [LARGE SCALE GENOMIC DNA]</scope>
    <source>
        <strain evidence="2 3">SY75</strain>
    </source>
</reference>
<proteinExistence type="predicted"/>
<feature type="non-terminal residue" evidence="2">
    <location>
        <position position="1"/>
    </location>
</feature>
<dbReference type="VEuPathDB" id="PlasmoDB:PGABG01_1016900"/>
<keyword evidence="2" id="KW-0396">Initiation factor</keyword>
<feature type="compositionally biased region" description="Polar residues" evidence="1">
    <location>
        <begin position="222"/>
        <end position="233"/>
    </location>
</feature>
<accession>A0A151L3J8</accession>
<dbReference type="GeneID" id="29773814"/>
<dbReference type="VEuPathDB" id="PlasmoDB:PGSY75_0011200"/>
<comment type="caution">
    <text evidence="2">The sequence shown here is derived from an EMBL/GenBank/DDBJ whole genome shotgun (WGS) entry which is preliminary data.</text>
</comment>
<dbReference type="KEGG" id="pgab:PGSY75_0011200"/>
<gene>
    <name evidence="2" type="ORF">PGSY75_0011200</name>
</gene>
<keyword evidence="2" id="KW-0648">Protein biosynthesis</keyword>
<feature type="non-terminal residue" evidence="2">
    <location>
        <position position="233"/>
    </location>
</feature>
<feature type="region of interest" description="Disordered" evidence="1">
    <location>
        <begin position="1"/>
        <end position="34"/>
    </location>
</feature>
<protein>
    <submittedName>
        <fullName evidence="2">Putative eukaryotic translation initiation factor subunit eIF2A</fullName>
    </submittedName>
</protein>
<dbReference type="AlphaFoldDB" id="A0A151L3J8"/>
<dbReference type="RefSeq" id="XP_018638968.1">
    <property type="nucleotide sequence ID" value="XM_018783249.1"/>
</dbReference>
<dbReference type="GO" id="GO:0003743">
    <property type="term" value="F:translation initiation factor activity"/>
    <property type="evidence" value="ECO:0007669"/>
    <property type="project" value="UniProtKB-KW"/>
</dbReference>
<feature type="compositionally biased region" description="Basic and acidic residues" evidence="1">
    <location>
        <begin position="1"/>
        <end position="28"/>
    </location>
</feature>
<sequence length="233" mass="26979">TNNDKTNNDKTNNDKTHNDNTHNDKTHNDNNIIKVDENNSSAGCNSFSSILLKFMKYKNDSNNNTKINDPCHMKKNMNVEINKDLDYMKSEASMPNQMNIMNSINNNVTGVDHMNDMSTLNYYKKNNDPSIRICNQFNNENKKIYPKKNIPLNKDEFLKDIKNVNYNMSDMNIAIDTINNMKNNMMLNHVIKNNDIKNKMNNNVIGDDNNNNNNNNNNVFNSLHSQNMNDMQS</sequence>